<dbReference type="InterPro" id="IPR001910">
    <property type="entry name" value="Inosine/uridine_hydrolase_dom"/>
</dbReference>
<dbReference type="Gene3D" id="3.90.245.10">
    <property type="entry name" value="Ribonucleoside hydrolase-like"/>
    <property type="match status" value="1"/>
</dbReference>
<dbReference type="EMBL" id="JAUSRA010000001">
    <property type="protein sequence ID" value="MDP9794946.1"/>
    <property type="molecule type" value="Genomic_DNA"/>
</dbReference>
<sequence length="299" mass="32458">MRAQTVTRRRVIIDTDAKNEADDQFAIVHALLSPSLDVRGVVAAHFGRRPGRGADGMRESRAEIDLLLGHLGMAGTVRVEDGAEHAMPDARTPMPSAGAALILAEAMREGAGTLFLAFLGPLTDMASALVLEPRIAERDVVVVWIGGPGYDGLDPAPAGPEFNLSNDLVAANVVFRSSLPVWQIPRSTFTQSAVGYAELEEKVAPCGALGRYLVDQLIEWNERHATAPMEYRCLGGSPAIAVLLNPGAGQYRVRPAHGFTWDGGYDDRTAHRPIRVYETIDSRFMFEDLFAKLRRAAAR</sequence>
<dbReference type="SUPFAM" id="SSF53590">
    <property type="entry name" value="Nucleoside hydrolase"/>
    <property type="match status" value="1"/>
</dbReference>
<dbReference type="InterPro" id="IPR023186">
    <property type="entry name" value="IUNH"/>
</dbReference>
<keyword evidence="1" id="KW-0378">Hydrolase</keyword>
<dbReference type="PANTHER" id="PTHR12304">
    <property type="entry name" value="INOSINE-URIDINE PREFERRING NUCLEOSIDE HYDROLASE"/>
    <property type="match status" value="1"/>
</dbReference>
<evidence type="ECO:0000313" key="5">
    <source>
        <dbReference type="Proteomes" id="UP001240984"/>
    </source>
</evidence>
<proteinExistence type="predicted"/>
<reference evidence="4 5" key="1">
    <citation type="submission" date="2023-07" db="EMBL/GenBank/DDBJ databases">
        <title>Sequencing the genomes of 1000 actinobacteria strains.</title>
        <authorList>
            <person name="Klenk H.-P."/>
        </authorList>
    </citation>
    <scope>NUCLEOTIDE SEQUENCE [LARGE SCALE GENOMIC DNA]</scope>
    <source>
        <strain evidence="4 5">DSM 44710</strain>
    </source>
</reference>
<evidence type="ECO:0000256" key="2">
    <source>
        <dbReference type="ARBA" id="ARBA00023295"/>
    </source>
</evidence>
<name>A0ABT9MVC3_9ACTN</name>
<accession>A0ABT9MVC3</accession>
<dbReference type="RefSeq" id="WP_306830349.1">
    <property type="nucleotide sequence ID" value="NZ_JAUSRA010000001.1"/>
</dbReference>
<evidence type="ECO:0000313" key="4">
    <source>
        <dbReference type="EMBL" id="MDP9794946.1"/>
    </source>
</evidence>
<protein>
    <submittedName>
        <fullName evidence="4">Inosine-uridine nucleoside N-ribohydrolase</fullName>
    </submittedName>
</protein>
<dbReference type="PANTHER" id="PTHR12304:SF4">
    <property type="entry name" value="URIDINE NUCLEOSIDASE"/>
    <property type="match status" value="1"/>
</dbReference>
<dbReference type="InterPro" id="IPR036452">
    <property type="entry name" value="Ribo_hydro-like"/>
</dbReference>
<comment type="caution">
    <text evidence="4">The sequence shown here is derived from an EMBL/GenBank/DDBJ whole genome shotgun (WGS) entry which is preliminary data.</text>
</comment>
<evidence type="ECO:0000256" key="1">
    <source>
        <dbReference type="ARBA" id="ARBA00022801"/>
    </source>
</evidence>
<gene>
    <name evidence="4" type="ORF">J2S43_003458</name>
</gene>
<organism evidence="4 5">
    <name type="scientific">Catenuloplanes nepalensis</name>
    <dbReference type="NCBI Taxonomy" id="587533"/>
    <lineage>
        <taxon>Bacteria</taxon>
        <taxon>Bacillati</taxon>
        <taxon>Actinomycetota</taxon>
        <taxon>Actinomycetes</taxon>
        <taxon>Micromonosporales</taxon>
        <taxon>Micromonosporaceae</taxon>
        <taxon>Catenuloplanes</taxon>
    </lineage>
</organism>
<keyword evidence="2" id="KW-0326">Glycosidase</keyword>
<feature type="domain" description="Inosine/uridine-preferring nucleoside hydrolase" evidence="3">
    <location>
        <begin position="11"/>
        <end position="249"/>
    </location>
</feature>
<keyword evidence="5" id="KW-1185">Reference proteome</keyword>
<dbReference type="Proteomes" id="UP001240984">
    <property type="component" value="Unassembled WGS sequence"/>
</dbReference>
<dbReference type="Pfam" id="PF01156">
    <property type="entry name" value="IU_nuc_hydro"/>
    <property type="match status" value="1"/>
</dbReference>
<evidence type="ECO:0000259" key="3">
    <source>
        <dbReference type="Pfam" id="PF01156"/>
    </source>
</evidence>